<evidence type="ECO:0000256" key="1">
    <source>
        <dbReference type="SAM" id="MobiDB-lite"/>
    </source>
</evidence>
<accession>A0A9X1M315</accession>
<evidence type="ECO:0000313" key="2">
    <source>
        <dbReference type="EMBL" id="MCC3270002.1"/>
    </source>
</evidence>
<sequence>MPLAPAGHMLQGIDAGQVKPDSRKARRRAEASTPASKPAAETEAAAPKTAETSEQDTTASGDSRWTRTFGPPETGQLPIQQYDAAAAAVTPSEPEFTDRRQRSHSSH</sequence>
<dbReference type="EMBL" id="JAJFZP010000009">
    <property type="protein sequence ID" value="MCC3270002.1"/>
    <property type="molecule type" value="Genomic_DNA"/>
</dbReference>
<name>A0A9X1M315_9MICC</name>
<organism evidence="2 3">
    <name type="scientific">Arthrobacter gengyunqii</name>
    <dbReference type="NCBI Taxonomy" id="2886940"/>
    <lineage>
        <taxon>Bacteria</taxon>
        <taxon>Bacillati</taxon>
        <taxon>Actinomycetota</taxon>
        <taxon>Actinomycetes</taxon>
        <taxon>Micrococcales</taxon>
        <taxon>Micrococcaceae</taxon>
        <taxon>Arthrobacter</taxon>
    </lineage>
</organism>
<comment type="caution">
    <text evidence="2">The sequence shown here is derived from an EMBL/GenBank/DDBJ whole genome shotgun (WGS) entry which is preliminary data.</text>
</comment>
<feature type="region of interest" description="Disordered" evidence="1">
    <location>
        <begin position="1"/>
        <end position="107"/>
    </location>
</feature>
<dbReference type="AlphaFoldDB" id="A0A9X1M315"/>
<protein>
    <submittedName>
        <fullName evidence="2">Uncharacterized protein</fullName>
    </submittedName>
</protein>
<dbReference type="Proteomes" id="UP001139264">
    <property type="component" value="Unassembled WGS sequence"/>
</dbReference>
<feature type="compositionally biased region" description="Low complexity" evidence="1">
    <location>
        <begin position="33"/>
        <end position="52"/>
    </location>
</feature>
<proteinExistence type="predicted"/>
<reference evidence="2" key="1">
    <citation type="submission" date="2021-10" db="EMBL/GenBank/DDBJ databases">
        <title>Novel species in genus Arthrobacter.</title>
        <authorList>
            <person name="Liu Y."/>
        </authorList>
    </citation>
    <scope>NUCLEOTIDE SEQUENCE</scope>
    <source>
        <strain evidence="2">Zg-Y809</strain>
    </source>
</reference>
<dbReference type="RefSeq" id="WP_227908296.1">
    <property type="nucleotide sequence ID" value="NZ_CP095461.1"/>
</dbReference>
<evidence type="ECO:0000313" key="3">
    <source>
        <dbReference type="Proteomes" id="UP001139264"/>
    </source>
</evidence>
<gene>
    <name evidence="2" type="ORF">LJ751_11645</name>
</gene>